<keyword evidence="2" id="KW-1185">Reference proteome</keyword>
<gene>
    <name evidence="1" type="ORF">FJR39_07895</name>
</gene>
<evidence type="ECO:0000313" key="2">
    <source>
        <dbReference type="Proteomes" id="UP001517388"/>
    </source>
</evidence>
<reference evidence="2" key="1">
    <citation type="journal article" date="2020" name="Toxins">
        <title>Phylogenomic Analysis of Secondary Metabolism in the Toxic Cyanobacterial Genera Anabaena, Dolichospermum and Aphanizomenon.</title>
        <authorList>
            <person name="Oesterholm J."/>
            <person name="Popin R.V."/>
            <person name="Fewer D.P."/>
            <person name="Sivonen K."/>
        </authorList>
    </citation>
    <scope>NUCLEOTIDE SEQUENCE [LARGE SCALE GENOMIC DNA]</scope>
    <source>
        <strain evidence="2">UHCC 0037</strain>
    </source>
</reference>
<accession>A0ACC7S3P2</accession>
<evidence type="ECO:0000313" key="1">
    <source>
        <dbReference type="EMBL" id="MTJ43145.1"/>
    </source>
</evidence>
<protein>
    <submittedName>
        <fullName evidence="1">Uncharacterized protein</fullName>
    </submittedName>
</protein>
<name>A0ACC7S3P2_DOLFA</name>
<sequence>MIRDFVLDDFLISLIKRVFSSIVFMQKINTAICLILPLDEYKQSDRSLEQIRFDQAVGF</sequence>
<comment type="caution">
    <text evidence="1">The sequence shown here is derived from an EMBL/GenBank/DDBJ whole genome shotgun (WGS) entry which is preliminary data.</text>
</comment>
<dbReference type="EMBL" id="VILF01000001">
    <property type="protein sequence ID" value="MTJ43145.1"/>
    <property type="molecule type" value="Genomic_DNA"/>
</dbReference>
<organism evidence="1 2">
    <name type="scientific">Dolichospermum flos-aquae UHCC 0037</name>
    <dbReference type="NCBI Taxonomy" id="2590026"/>
    <lineage>
        <taxon>Bacteria</taxon>
        <taxon>Bacillati</taxon>
        <taxon>Cyanobacteriota</taxon>
        <taxon>Cyanophyceae</taxon>
        <taxon>Nostocales</taxon>
        <taxon>Aphanizomenonaceae</taxon>
        <taxon>Dolichospermum</taxon>
    </lineage>
</organism>
<proteinExistence type="predicted"/>
<dbReference type="Proteomes" id="UP001517388">
    <property type="component" value="Unassembled WGS sequence"/>
</dbReference>